<name>A0AAV7X5Z3_9NEOP</name>
<dbReference type="Proteomes" id="UP001075354">
    <property type="component" value="Unassembled WGS sequence"/>
</dbReference>
<sequence length="1001" mass="112108">MFYKQYRQEDGSYYVPPSTVRRHARLRDAPSTLQIAASTPNECPREDESSTNTGGQFNYQYDSNQPSTSRQNECLPPTENLNNSDDNGSSGSETLGCSTIQLHNEYNTSIRDERLQPNNNLSVDLCTDHNVNRVSHPHCTQESGGSSNADSAFQEGNIQLEIGAQDISQTSSEGYHCLSNEDGASVSSETWSTDEESDNILTESLVYDIKLGNFRKLNDKFKLEKPLIPGIVETTKFECLFMVLNFSMQEGLSYNGTARLLKLINNIFGVEVIPDGITVFRSLFECDFGMTYHFYCPNCFYYFGDYAKAKVDGLECSVTGCGKVGNLKTMNDGNFFVNLPLAPQFKIFLETVQNAKDLLSYRLNREVSDSIRDVFDGVLYKNLSSNDQILSKSNNFSVTMNTDGSPVFRSGSNSMWPVQVRINELPPKLRFDSSNMFVCGVWFGSCEPNMNVFLSPYVCESQSLYESGFKWTVDHEEITSHVVTLNCCLDSRAKPDVQCFKQLHSYSGCCYCYHPGNLVNLTKNEIVAEPEDDDDEDILVEDLEAVGDLVSEHVEETNVEKRKREAKAVRYCVSRDGFLPNRTDEEIRRDMNASNENNSVVNGVTGISVLTLLPSFDMVNGFVIDYMHAVLLGVTKMFLKLWIESKFSKQPYSVRSKVHQINARLLKFAGPTNISRRPHNVLDYIHWKANELRAWLFFFAVCSLEGILPDVYLKHFSLLVSAIGILASESISLTELEQAKSYLLIFVSDVERLYGPAFMVHNTHLLCHLADCVKFNGPLWSHSAFGFETGNGVLVNLVKGTVGVISQIAKKYMTYRCVPLMIKVFPISDVVNVFCNSLVPKRMSINSTKCNAITVLGAAAIAPLSPSEVKALTTANLPTDLLCHHRMVINGVLYDSQTYPRKGNRSNNTVVKTSEGKFGVIVRIFVASNMLYVILRDINIDNVSIVKHDSGASCSHIKVCCLYPYGGLRVIRAKAVVSKCVFLKYNNSHYVAEFPNNIEKD</sequence>
<feature type="region of interest" description="Disordered" evidence="1">
    <location>
        <begin position="38"/>
        <end position="96"/>
    </location>
</feature>
<dbReference type="InterPro" id="IPR004242">
    <property type="entry name" value="Transposase_21"/>
</dbReference>
<dbReference type="AlphaFoldDB" id="A0AAV7X5Z3"/>
<accession>A0AAV7X5Z3</accession>
<proteinExistence type="predicted"/>
<evidence type="ECO:0000313" key="3">
    <source>
        <dbReference type="Proteomes" id="UP001075354"/>
    </source>
</evidence>
<reference evidence="2" key="1">
    <citation type="submission" date="2022-12" db="EMBL/GenBank/DDBJ databases">
        <title>Chromosome-level genome assembly of the bean flower thrips Megalurothrips usitatus.</title>
        <authorList>
            <person name="Ma L."/>
            <person name="Liu Q."/>
            <person name="Li H."/>
            <person name="Cai W."/>
        </authorList>
    </citation>
    <scope>NUCLEOTIDE SEQUENCE</scope>
    <source>
        <strain evidence="2">Cailab_2022a</strain>
    </source>
</reference>
<evidence type="ECO:0000313" key="2">
    <source>
        <dbReference type="EMBL" id="KAJ1519060.1"/>
    </source>
</evidence>
<feature type="compositionally biased region" description="Polar residues" evidence="1">
    <location>
        <begin position="50"/>
        <end position="72"/>
    </location>
</feature>
<dbReference type="PANTHER" id="PTHR46579">
    <property type="entry name" value="F5/8 TYPE C DOMAIN-CONTAINING PROTEIN-RELATED"/>
    <property type="match status" value="1"/>
</dbReference>
<dbReference type="Pfam" id="PF02992">
    <property type="entry name" value="Transposase_21"/>
    <property type="match status" value="1"/>
</dbReference>
<dbReference type="EMBL" id="JAPTSV010000786">
    <property type="protein sequence ID" value="KAJ1519060.1"/>
    <property type="molecule type" value="Genomic_DNA"/>
</dbReference>
<dbReference type="PANTHER" id="PTHR46579:SF1">
    <property type="entry name" value="F5_8 TYPE C DOMAIN-CONTAINING PROTEIN"/>
    <property type="match status" value="1"/>
</dbReference>
<gene>
    <name evidence="2" type="ORF">ONE63_011303</name>
</gene>
<organism evidence="2 3">
    <name type="scientific">Megalurothrips usitatus</name>
    <name type="common">bean blossom thrips</name>
    <dbReference type="NCBI Taxonomy" id="439358"/>
    <lineage>
        <taxon>Eukaryota</taxon>
        <taxon>Metazoa</taxon>
        <taxon>Ecdysozoa</taxon>
        <taxon>Arthropoda</taxon>
        <taxon>Hexapoda</taxon>
        <taxon>Insecta</taxon>
        <taxon>Pterygota</taxon>
        <taxon>Neoptera</taxon>
        <taxon>Paraneoptera</taxon>
        <taxon>Thysanoptera</taxon>
        <taxon>Terebrantia</taxon>
        <taxon>Thripoidea</taxon>
        <taxon>Thripidae</taxon>
        <taxon>Megalurothrips</taxon>
    </lineage>
</organism>
<comment type="caution">
    <text evidence="2">The sequence shown here is derived from an EMBL/GenBank/DDBJ whole genome shotgun (WGS) entry which is preliminary data.</text>
</comment>
<evidence type="ECO:0008006" key="4">
    <source>
        <dbReference type="Google" id="ProtNLM"/>
    </source>
</evidence>
<feature type="compositionally biased region" description="Low complexity" evidence="1">
    <location>
        <begin position="80"/>
        <end position="92"/>
    </location>
</feature>
<evidence type="ECO:0000256" key="1">
    <source>
        <dbReference type="SAM" id="MobiDB-lite"/>
    </source>
</evidence>
<keyword evidence="3" id="KW-1185">Reference proteome</keyword>
<protein>
    <recommendedName>
        <fullName evidence="4">DUF4218 domain-containing protein</fullName>
    </recommendedName>
</protein>